<reference evidence="7 8" key="1">
    <citation type="submission" date="2013-09" db="EMBL/GenBank/DDBJ databases">
        <title>Corchorus capsularis genome sequencing.</title>
        <authorList>
            <person name="Alam M."/>
            <person name="Haque M.S."/>
            <person name="Islam M.S."/>
            <person name="Emdad E.M."/>
            <person name="Islam M.M."/>
            <person name="Ahmed B."/>
            <person name="Halim A."/>
            <person name="Hossen Q.M.M."/>
            <person name="Hossain M.Z."/>
            <person name="Ahmed R."/>
            <person name="Khan M.M."/>
            <person name="Islam R."/>
            <person name="Rashid M.M."/>
            <person name="Khan S.A."/>
            <person name="Rahman M.S."/>
            <person name="Alam M."/>
        </authorList>
    </citation>
    <scope>NUCLEOTIDE SEQUENCE [LARGE SCALE GENOMIC DNA]</scope>
    <source>
        <strain evidence="8">cv. CVL-1</strain>
        <tissue evidence="7">Whole seedling</tissue>
    </source>
</reference>
<accession>A0A1R3H5X2</accession>
<dbReference type="InterPro" id="IPR032675">
    <property type="entry name" value="LRR_dom_sf"/>
</dbReference>
<feature type="domain" description="C-JID" evidence="4">
    <location>
        <begin position="931"/>
        <end position="1083"/>
    </location>
</feature>
<feature type="domain" description="Disease resistance R13L4/SHOC-2-like LRR" evidence="6">
    <location>
        <begin position="120"/>
        <end position="245"/>
    </location>
</feature>
<evidence type="ECO:0000256" key="2">
    <source>
        <dbReference type="ARBA" id="ARBA00022737"/>
    </source>
</evidence>
<dbReference type="PANTHER" id="PTHR16083:SF65">
    <property type="entry name" value="DISEASE RESISTANCE PROTEIN RPP8-LIKE"/>
    <property type="match status" value="1"/>
</dbReference>
<dbReference type="OMA" id="DFTMAPN"/>
<dbReference type="SUPFAM" id="SSF52058">
    <property type="entry name" value="L domain-like"/>
    <property type="match status" value="2"/>
</dbReference>
<dbReference type="Gramene" id="OMO65732">
    <property type="protein sequence ID" value="OMO65732"/>
    <property type="gene ID" value="CCACVL1_21411"/>
</dbReference>
<evidence type="ECO:0000259" key="6">
    <source>
        <dbReference type="Pfam" id="PF23598"/>
    </source>
</evidence>
<dbReference type="SMART" id="SM00364">
    <property type="entry name" value="LRR_BAC"/>
    <property type="match status" value="3"/>
</dbReference>
<evidence type="ECO:0000256" key="3">
    <source>
        <dbReference type="ARBA" id="ARBA00022821"/>
    </source>
</evidence>
<dbReference type="InterPro" id="IPR055414">
    <property type="entry name" value="LRR_R13L4/SHOC2-like"/>
</dbReference>
<keyword evidence="8" id="KW-1185">Reference proteome</keyword>
<dbReference type="InterPro" id="IPR058546">
    <property type="entry name" value="RPS4B/Roq1-like_LRR"/>
</dbReference>
<dbReference type="SMART" id="SM00369">
    <property type="entry name" value="LRR_TYP"/>
    <property type="match status" value="10"/>
</dbReference>
<dbReference type="Pfam" id="PF23286">
    <property type="entry name" value="LRR_13"/>
    <property type="match status" value="1"/>
</dbReference>
<evidence type="ECO:0000313" key="8">
    <source>
        <dbReference type="Proteomes" id="UP000188268"/>
    </source>
</evidence>
<dbReference type="InterPro" id="IPR001611">
    <property type="entry name" value="Leu-rich_rpt"/>
</dbReference>
<evidence type="ECO:0000259" key="5">
    <source>
        <dbReference type="Pfam" id="PF23286"/>
    </source>
</evidence>
<keyword evidence="3" id="KW-0611">Plant defense</keyword>
<dbReference type="AlphaFoldDB" id="A0A1R3H5X2"/>
<comment type="caution">
    <text evidence="7">The sequence shown here is derived from an EMBL/GenBank/DDBJ whole genome shotgun (WGS) entry which is preliminary data.</text>
</comment>
<dbReference type="InterPro" id="IPR045344">
    <property type="entry name" value="C-JID"/>
</dbReference>
<keyword evidence="2" id="KW-0677">Repeat</keyword>
<evidence type="ECO:0000256" key="1">
    <source>
        <dbReference type="ARBA" id="ARBA00022614"/>
    </source>
</evidence>
<protein>
    <submittedName>
        <fullName evidence="7">Uncharacterized protein</fullName>
    </submittedName>
</protein>
<feature type="domain" description="C-JID" evidence="4">
    <location>
        <begin position="425"/>
        <end position="502"/>
    </location>
</feature>
<dbReference type="Pfam" id="PF00560">
    <property type="entry name" value="LRR_1"/>
    <property type="match status" value="2"/>
</dbReference>
<dbReference type="Gene3D" id="3.80.10.10">
    <property type="entry name" value="Ribonuclease Inhibitor"/>
    <property type="match status" value="5"/>
</dbReference>
<gene>
    <name evidence="7" type="ORF">CCACVL1_21411</name>
</gene>
<proteinExistence type="predicted"/>
<dbReference type="Pfam" id="PF20160">
    <property type="entry name" value="C-JID"/>
    <property type="match status" value="2"/>
</dbReference>
<dbReference type="PROSITE" id="PS51450">
    <property type="entry name" value="LRR"/>
    <property type="match status" value="1"/>
</dbReference>
<dbReference type="InterPro" id="IPR003591">
    <property type="entry name" value="Leu-rich_rpt_typical-subtyp"/>
</dbReference>
<evidence type="ECO:0000259" key="4">
    <source>
        <dbReference type="Pfam" id="PF20160"/>
    </source>
</evidence>
<dbReference type="Proteomes" id="UP000188268">
    <property type="component" value="Unassembled WGS sequence"/>
</dbReference>
<sequence>MAPNLQSLVLTGCIKMVDIHPSIRLLRRLKLLDLRDCRSLRSLPTKFETLSLETLILSGCTNLKRLPDFTMAPNLKHLISVGCVKIVDVHPSIGLLRSLKILNLRDCKSLRSLPTKIGMESLEILILSGCSNLERLPAQMDGKMKCLVELYLDGTSIGDLPSLIGHLSGLVLLYLKDCRNLASLPSSINGLQCLKTLNLSGCSKLENLPESFQHVESLEELDLSETAVRKPPSFTFQFKNLKNLSFSGWSWKEPPSKLRPNLPSLFKVKQRASVNSMALTLHPMSGLSSLTELNISYCNLGEGAIPSDICCLSSLETLDVRGNNFISLPANLNQLSKLQYLRLLDCKELKSLPELLTCTKIQSLKGNYSMVPLFLNATTLNSIDHWAATGLANCHRLAENTDLVALLKKHLKASANALVGLDIALPGSEIPEWFSHQREGYSIKIPLPPNIWNDSQWIGVAFCCVFVNLDSLNCGSFIRGRNSWIIRRPWGINLRRVSVSKDHIWLYYWSRKICQESYDLFSLEDKCGETGNLPSRLEYLSDQESDLEFDMSWCCASSKKLLEKLKLVNLEGSMNLSRTPDFTMAPNLETLILECCVNLVDVHPSIGLLRRLKLLNLRGCKSLSSLPTKIGMKSLETLILSGCSNLEWLPDQIDGKMECLVELHLDGTGLGHLSSAIGHLSGLVLLNLKDCRNLGCLPSSINGLKCLKTLNLSGCSQLEHLPESLQQLESLEELDLSGTAIIKPPSFIFQFKNLKHLSFHGCKAPPTKLQPNRPCLGSMNCMALILPPLSGLSSLTQLNISYCNLYEGAIPSDICSLSSLKRLDLRGNNFFSLPANLDRLSNLDYLGLTDCMELKSLPELLTSTLVPISNDCSFPVGLFANARACNLMDWAPASIWLTNCYRLAENTNVLTLLKKHLKVFAKARETLDIILPGSQIPDWFSHQSNESSIKIPLPHHLQSNSKWIGVAFCCVFVDVVGIDCKAFVHGRKSHEINGYGLYFGHGSSVTKDHLWLRYWSRNKLYSFALEDKCGETGHIQSLKYPTDEESDEFEVAVEVEVELSRSLSRFKKVKKCGVRLVYEKDLEELEQLLQICNSTCADESKTGEVLVKRKRNIYEEEAEPRESDRIRGPERFLSYIMRKKEHN</sequence>
<keyword evidence="1" id="KW-0433">Leucine-rich repeat</keyword>
<dbReference type="Pfam" id="PF23598">
    <property type="entry name" value="LRR_14"/>
    <property type="match status" value="1"/>
</dbReference>
<dbReference type="OrthoDB" id="1936883at2759"/>
<feature type="domain" description="Disease resistance protein RPS4B/Roq1-like leucine-rich repeats" evidence="5">
    <location>
        <begin position="633"/>
        <end position="720"/>
    </location>
</feature>
<evidence type="ECO:0000313" key="7">
    <source>
        <dbReference type="EMBL" id="OMO65732.1"/>
    </source>
</evidence>
<name>A0A1R3H5X2_COCAP</name>
<dbReference type="PANTHER" id="PTHR16083">
    <property type="entry name" value="LEUCINE RICH REPEAT CONTAINING PROTEIN"/>
    <property type="match status" value="1"/>
</dbReference>
<dbReference type="EMBL" id="AWWV01012601">
    <property type="protein sequence ID" value="OMO65732.1"/>
    <property type="molecule type" value="Genomic_DNA"/>
</dbReference>
<organism evidence="7 8">
    <name type="scientific">Corchorus capsularis</name>
    <name type="common">Jute</name>
    <dbReference type="NCBI Taxonomy" id="210143"/>
    <lineage>
        <taxon>Eukaryota</taxon>
        <taxon>Viridiplantae</taxon>
        <taxon>Streptophyta</taxon>
        <taxon>Embryophyta</taxon>
        <taxon>Tracheophyta</taxon>
        <taxon>Spermatophyta</taxon>
        <taxon>Magnoliopsida</taxon>
        <taxon>eudicotyledons</taxon>
        <taxon>Gunneridae</taxon>
        <taxon>Pentapetalae</taxon>
        <taxon>rosids</taxon>
        <taxon>malvids</taxon>
        <taxon>Malvales</taxon>
        <taxon>Malvaceae</taxon>
        <taxon>Grewioideae</taxon>
        <taxon>Apeibeae</taxon>
        <taxon>Corchorus</taxon>
    </lineage>
</organism>